<accession>A0ABS9ZB25</accession>
<name>A0ABS9ZB25_9HYPH</name>
<evidence type="ECO:0000313" key="2">
    <source>
        <dbReference type="Proteomes" id="UP001139104"/>
    </source>
</evidence>
<dbReference type="InterPro" id="IPR023430">
    <property type="entry name" value="Pept_HybD-like_dom_sf"/>
</dbReference>
<comment type="caution">
    <text evidence="1">The sequence shown here is derived from an EMBL/GenBank/DDBJ whole genome shotgun (WGS) entry which is preliminary data.</text>
</comment>
<keyword evidence="2" id="KW-1185">Reference proteome</keyword>
<dbReference type="Gene3D" id="3.40.50.1450">
    <property type="entry name" value="HybD-like"/>
    <property type="match status" value="1"/>
</dbReference>
<keyword evidence="1" id="KW-0645">Protease</keyword>
<sequence length="157" mass="17147">MRLVVFGWGNEARGDDALGPLLLARIAAAQWPDSALIEDFQLQLEHVLDLQGAELALFLDAGRATPAPFAFSEIFPRKNLTHTSHALAPESVLAVYEQTLGGNPPPAFLLCMRGENFDLGAGLSDDGAARLEQAWAFLQRLEAGRSAENWRRHATKI</sequence>
<protein>
    <submittedName>
        <fullName evidence="1">Hydrogenase maturation protease</fullName>
    </submittedName>
</protein>
<dbReference type="GO" id="GO:0008233">
    <property type="term" value="F:peptidase activity"/>
    <property type="evidence" value="ECO:0007669"/>
    <property type="project" value="UniProtKB-KW"/>
</dbReference>
<proteinExistence type="predicted"/>
<organism evidence="1 2">
    <name type="scientific">Candidatus Rhodoblastus alkanivorans</name>
    <dbReference type="NCBI Taxonomy" id="2954117"/>
    <lineage>
        <taxon>Bacteria</taxon>
        <taxon>Pseudomonadati</taxon>
        <taxon>Pseudomonadota</taxon>
        <taxon>Alphaproteobacteria</taxon>
        <taxon>Hyphomicrobiales</taxon>
        <taxon>Rhodoblastaceae</taxon>
        <taxon>Rhodoblastus</taxon>
    </lineage>
</organism>
<dbReference type="PANTHER" id="PTHR30302:SF5">
    <property type="entry name" value="SLR1876 PROTEIN"/>
    <property type="match status" value="1"/>
</dbReference>
<gene>
    <name evidence="1" type="ORF">K2U94_15975</name>
</gene>
<dbReference type="NCBIfam" id="TIGR00072">
    <property type="entry name" value="hydrog_prot"/>
    <property type="match status" value="1"/>
</dbReference>
<dbReference type="RefSeq" id="WP_243068144.1">
    <property type="nucleotide sequence ID" value="NZ_JAIVFK010000035.1"/>
</dbReference>
<dbReference type="PANTHER" id="PTHR30302">
    <property type="entry name" value="HYDROGENASE 1 MATURATION PROTEASE"/>
    <property type="match status" value="1"/>
</dbReference>
<keyword evidence="1" id="KW-0378">Hydrolase</keyword>
<dbReference type="EMBL" id="JAIVFP010000001">
    <property type="protein sequence ID" value="MCI4684241.1"/>
    <property type="molecule type" value="Genomic_DNA"/>
</dbReference>
<dbReference type="CDD" id="cd06066">
    <property type="entry name" value="H2MP_NAD-link-bidir"/>
    <property type="match status" value="1"/>
</dbReference>
<dbReference type="Proteomes" id="UP001139104">
    <property type="component" value="Unassembled WGS sequence"/>
</dbReference>
<evidence type="ECO:0000313" key="1">
    <source>
        <dbReference type="EMBL" id="MCI4684241.1"/>
    </source>
</evidence>
<dbReference type="SUPFAM" id="SSF53163">
    <property type="entry name" value="HybD-like"/>
    <property type="match status" value="1"/>
</dbReference>
<dbReference type="GO" id="GO:0006508">
    <property type="term" value="P:proteolysis"/>
    <property type="evidence" value="ECO:0007669"/>
    <property type="project" value="UniProtKB-KW"/>
</dbReference>
<reference evidence="1" key="1">
    <citation type="journal article" date="2022" name="ISME J.">
        <title>Identification of active gaseous-alkane degraders at natural gas seeps.</title>
        <authorList>
            <person name="Farhan Ul Haque M."/>
            <person name="Hernandez M."/>
            <person name="Crombie A.T."/>
            <person name="Murrell J.C."/>
        </authorList>
    </citation>
    <scope>NUCLEOTIDE SEQUENCE</scope>
    <source>
        <strain evidence="1">PC2</strain>
    </source>
</reference>
<dbReference type="InterPro" id="IPR000671">
    <property type="entry name" value="Peptidase_A31"/>
</dbReference>